<protein>
    <submittedName>
        <fullName evidence="1">Uncharacterized protein</fullName>
    </submittedName>
</protein>
<proteinExistence type="predicted"/>
<reference evidence="1" key="2">
    <citation type="submission" date="2025-09" db="UniProtKB">
        <authorList>
            <consortium name="EnsemblPlants"/>
        </authorList>
    </citation>
    <scope>IDENTIFICATION</scope>
</reference>
<sequence length="597" mass="66658">MDEDTGRSTTTIGFLRRGSGVSLRNQSNEERPSQCNNKPGNTTKLNPTKTRWADNKEKPRYLRDSFHSSSSKSMSASSSKAPVRKNYEEKLRRPFSAELNNAESSNKRTVANRMQSSKKAFVDEEDGHPCAQQIESEDSLSTSTTGDQPTELDPEVVDSSVSSGNSPHAVDSVVRNTALRTKPRRQKDKEELGLGRPQTASTSVLQPAGPRNSAIGAKSSNGAGPGVQRRGIKNLGCTSISDVLPSGCSSSNSVHSKRTEITRKRTSDTETSSRLRSLSGQSSLGPSPSLYPGIAGPRVRASEQSATQQTSRTSNRTIRDSPDSVRARRPSTQHARMRIPDETEHGVFALRETVPRARQPDWARFSLDEAPPRRSTRPFPMELPHAIYSSSRQDTSNRTTRSRSSSRPEDSSPQMFHSLLGERDTYRRMNMDGIAEVLLALDRIEHDDELSYEQLLVLETNLFLSGLGLHDQHRDMRMDIDDMSYEELLQLEDRIGSVSTALSEEQFAKCLSRNVYRQTDRCLEVNRAVVDDVKCSICQEEYIEGDEVGRMKCEHQYHVCCIQEWLRQKNWCPICKASAIPLDKDKGNSGEFSMNLP</sequence>
<organism evidence="1 2">
    <name type="scientific">Avena sativa</name>
    <name type="common">Oat</name>
    <dbReference type="NCBI Taxonomy" id="4498"/>
    <lineage>
        <taxon>Eukaryota</taxon>
        <taxon>Viridiplantae</taxon>
        <taxon>Streptophyta</taxon>
        <taxon>Embryophyta</taxon>
        <taxon>Tracheophyta</taxon>
        <taxon>Spermatophyta</taxon>
        <taxon>Magnoliopsida</taxon>
        <taxon>Liliopsida</taxon>
        <taxon>Poales</taxon>
        <taxon>Poaceae</taxon>
        <taxon>BOP clade</taxon>
        <taxon>Pooideae</taxon>
        <taxon>Poodae</taxon>
        <taxon>Poeae</taxon>
        <taxon>Poeae Chloroplast Group 1 (Aveneae type)</taxon>
        <taxon>Aveninae</taxon>
        <taxon>Avena</taxon>
    </lineage>
</organism>
<name>A0ACD5ZCQ9_AVESA</name>
<reference evidence="1" key="1">
    <citation type="submission" date="2021-05" db="EMBL/GenBank/DDBJ databases">
        <authorList>
            <person name="Scholz U."/>
            <person name="Mascher M."/>
            <person name="Fiebig A."/>
        </authorList>
    </citation>
    <scope>NUCLEOTIDE SEQUENCE [LARGE SCALE GENOMIC DNA]</scope>
</reference>
<accession>A0ACD5ZCQ9</accession>
<evidence type="ECO:0000313" key="1">
    <source>
        <dbReference type="EnsemblPlants" id="AVESA.00010b.r2.6CG1140760.1.CDS"/>
    </source>
</evidence>
<dbReference type="Proteomes" id="UP001732700">
    <property type="component" value="Chromosome 6C"/>
</dbReference>
<evidence type="ECO:0000313" key="2">
    <source>
        <dbReference type="Proteomes" id="UP001732700"/>
    </source>
</evidence>
<dbReference type="EnsemblPlants" id="AVESA.00010b.r2.6CG1140760.1">
    <property type="protein sequence ID" value="AVESA.00010b.r2.6CG1140760.1.CDS"/>
    <property type="gene ID" value="AVESA.00010b.r2.6CG1140760"/>
</dbReference>
<keyword evidence="2" id="KW-1185">Reference proteome</keyword>